<name>A0ABP7BVY9_9ACTN</name>
<keyword evidence="2" id="KW-1185">Reference proteome</keyword>
<dbReference type="RefSeq" id="WP_344878704.1">
    <property type="nucleotide sequence ID" value="NZ_BAAAZP010000074.1"/>
</dbReference>
<gene>
    <name evidence="1" type="ORF">GCM10022224_036490</name>
</gene>
<dbReference type="Proteomes" id="UP001500902">
    <property type="component" value="Unassembled WGS sequence"/>
</dbReference>
<sequence length="181" mass="20165">MNETANVRVEIWPVAADGVGLWLISGLDAWRSDNVPYDTGPRDEVEIVLDTHSVSDRLRVIHSTSWRAEDGHVILTYVAAIDTPSGAPVRTWWPEAAPLSPDLAPHVGKPIPTPPRGEPFPRHVDVLLHGLRHFRFLTLTDGPAREALGELWRKHLEAFAPALSGMYEYPDHPITIDPEIL</sequence>
<organism evidence="1 2">
    <name type="scientific">Nonomuraea antimicrobica</name>
    <dbReference type="NCBI Taxonomy" id="561173"/>
    <lineage>
        <taxon>Bacteria</taxon>
        <taxon>Bacillati</taxon>
        <taxon>Actinomycetota</taxon>
        <taxon>Actinomycetes</taxon>
        <taxon>Streptosporangiales</taxon>
        <taxon>Streptosporangiaceae</taxon>
        <taxon>Nonomuraea</taxon>
    </lineage>
</organism>
<evidence type="ECO:0000313" key="2">
    <source>
        <dbReference type="Proteomes" id="UP001500902"/>
    </source>
</evidence>
<comment type="caution">
    <text evidence="1">The sequence shown here is derived from an EMBL/GenBank/DDBJ whole genome shotgun (WGS) entry which is preliminary data.</text>
</comment>
<reference evidence="2" key="1">
    <citation type="journal article" date="2019" name="Int. J. Syst. Evol. Microbiol.">
        <title>The Global Catalogue of Microorganisms (GCM) 10K type strain sequencing project: providing services to taxonomists for standard genome sequencing and annotation.</title>
        <authorList>
            <consortium name="The Broad Institute Genomics Platform"/>
            <consortium name="The Broad Institute Genome Sequencing Center for Infectious Disease"/>
            <person name="Wu L."/>
            <person name="Ma J."/>
        </authorList>
    </citation>
    <scope>NUCLEOTIDE SEQUENCE [LARGE SCALE GENOMIC DNA]</scope>
    <source>
        <strain evidence="2">JCM 16904</strain>
    </source>
</reference>
<accession>A0ABP7BVY9</accession>
<evidence type="ECO:0000313" key="1">
    <source>
        <dbReference type="EMBL" id="GAA3669076.1"/>
    </source>
</evidence>
<proteinExistence type="predicted"/>
<dbReference type="EMBL" id="BAAAZP010000074">
    <property type="protein sequence ID" value="GAA3669076.1"/>
    <property type="molecule type" value="Genomic_DNA"/>
</dbReference>
<protein>
    <submittedName>
        <fullName evidence="1">Uncharacterized protein</fullName>
    </submittedName>
</protein>